<accession>A0A834ASM3</accession>
<name>A0A834ASM3_9CHIR</name>
<evidence type="ECO:0000256" key="1">
    <source>
        <dbReference type="SAM" id="MobiDB-lite"/>
    </source>
</evidence>
<feature type="compositionally biased region" description="Polar residues" evidence="1">
    <location>
        <begin position="1"/>
        <end position="11"/>
    </location>
</feature>
<comment type="caution">
    <text evidence="2">The sequence shown here is derived from an EMBL/GenBank/DDBJ whole genome shotgun (WGS) entry which is preliminary data.</text>
</comment>
<gene>
    <name evidence="2" type="ORF">HJG60_010209</name>
</gene>
<dbReference type="AlphaFoldDB" id="A0A834ASM3"/>
<feature type="region of interest" description="Disordered" evidence="1">
    <location>
        <begin position="1"/>
        <end position="55"/>
    </location>
</feature>
<reference evidence="2 3" key="1">
    <citation type="journal article" date="2020" name="Nature">
        <title>Six reference-quality genomes reveal evolution of bat adaptations.</title>
        <authorList>
            <person name="Jebb D."/>
            <person name="Huang Z."/>
            <person name="Pippel M."/>
            <person name="Hughes G.M."/>
            <person name="Lavrichenko K."/>
            <person name="Devanna P."/>
            <person name="Winkler S."/>
            <person name="Jermiin L.S."/>
            <person name="Skirmuntt E.C."/>
            <person name="Katzourakis A."/>
            <person name="Burkitt-Gray L."/>
            <person name="Ray D.A."/>
            <person name="Sullivan K.A.M."/>
            <person name="Roscito J.G."/>
            <person name="Kirilenko B.M."/>
            <person name="Davalos L.M."/>
            <person name="Corthals A.P."/>
            <person name="Power M.L."/>
            <person name="Jones G."/>
            <person name="Ransome R.D."/>
            <person name="Dechmann D.K.N."/>
            <person name="Locatelli A.G."/>
            <person name="Puechmaille S.J."/>
            <person name="Fedrigo O."/>
            <person name="Jarvis E.D."/>
            <person name="Hiller M."/>
            <person name="Vernes S.C."/>
            <person name="Myers E.W."/>
            <person name="Teeling E.C."/>
        </authorList>
    </citation>
    <scope>NUCLEOTIDE SEQUENCE [LARGE SCALE GENOMIC DNA]</scope>
    <source>
        <strain evidence="2">Bat1K_MPI-CBG_1</strain>
    </source>
</reference>
<protein>
    <submittedName>
        <fullName evidence="2">Uncharacterized protein</fullName>
    </submittedName>
</protein>
<organism evidence="2 3">
    <name type="scientific">Phyllostomus discolor</name>
    <name type="common">pale spear-nosed bat</name>
    <dbReference type="NCBI Taxonomy" id="89673"/>
    <lineage>
        <taxon>Eukaryota</taxon>
        <taxon>Metazoa</taxon>
        <taxon>Chordata</taxon>
        <taxon>Craniata</taxon>
        <taxon>Vertebrata</taxon>
        <taxon>Euteleostomi</taxon>
        <taxon>Mammalia</taxon>
        <taxon>Eutheria</taxon>
        <taxon>Laurasiatheria</taxon>
        <taxon>Chiroptera</taxon>
        <taxon>Yangochiroptera</taxon>
        <taxon>Phyllostomidae</taxon>
        <taxon>Phyllostominae</taxon>
        <taxon>Phyllostomus</taxon>
    </lineage>
</organism>
<evidence type="ECO:0000313" key="2">
    <source>
        <dbReference type="EMBL" id="KAF6119823.1"/>
    </source>
</evidence>
<dbReference type="Proteomes" id="UP000664940">
    <property type="component" value="Unassembled WGS sequence"/>
</dbReference>
<sequence>MLSSAPQSLLRSGSRGAPPEGASCNQASLPRPAALHSRRPCVRRSPGAFAPQATDTLMGKPVLLSPYPRSGSRPGLTACSSHQVRARSLQASSSVGFTGFITLILGPCGEAAGVATKAPCSLLYNIQARGSQNCGSASLAATNGFG</sequence>
<dbReference type="EMBL" id="JABVXQ010000003">
    <property type="protein sequence ID" value="KAF6119823.1"/>
    <property type="molecule type" value="Genomic_DNA"/>
</dbReference>
<proteinExistence type="predicted"/>
<evidence type="ECO:0000313" key="3">
    <source>
        <dbReference type="Proteomes" id="UP000664940"/>
    </source>
</evidence>